<evidence type="ECO:0000313" key="2">
    <source>
        <dbReference type="EMBL" id="CEA14760.1"/>
    </source>
</evidence>
<dbReference type="PRINTS" id="PR00038">
    <property type="entry name" value="HTHLUXR"/>
</dbReference>
<dbReference type="SMART" id="SM00421">
    <property type="entry name" value="HTH_LUXR"/>
    <property type="match status" value="1"/>
</dbReference>
<protein>
    <submittedName>
        <fullName evidence="2">Transcriptional regulator, LuxR family</fullName>
    </submittedName>
</protein>
<dbReference type="HOGENOM" id="CLU_096460_0_0_10"/>
<dbReference type="EMBL" id="LN515532">
    <property type="protein sequence ID" value="CEA14760.1"/>
    <property type="molecule type" value="Genomic_DNA"/>
</dbReference>
<dbReference type="Pfam" id="PF00196">
    <property type="entry name" value="GerE"/>
    <property type="match status" value="1"/>
</dbReference>
<dbReference type="GO" id="GO:0006355">
    <property type="term" value="P:regulation of DNA-templated transcription"/>
    <property type="evidence" value="ECO:0007669"/>
    <property type="project" value="InterPro"/>
</dbReference>
<dbReference type="Gene3D" id="3.30.450.20">
    <property type="entry name" value="PAS domain"/>
    <property type="match status" value="1"/>
</dbReference>
<name>A0A098BXG2_9BACT</name>
<proteinExistence type="predicted"/>
<evidence type="ECO:0000259" key="1">
    <source>
        <dbReference type="PROSITE" id="PS50043"/>
    </source>
</evidence>
<dbReference type="STRING" id="1562970.ING2E5B_0087"/>
<dbReference type="GO" id="GO:0003677">
    <property type="term" value="F:DNA binding"/>
    <property type="evidence" value="ECO:0007669"/>
    <property type="project" value="InterPro"/>
</dbReference>
<keyword evidence="3" id="KW-1185">Reference proteome</keyword>
<dbReference type="Proteomes" id="UP000032417">
    <property type="component" value="Chromosome 1"/>
</dbReference>
<dbReference type="InterPro" id="IPR000792">
    <property type="entry name" value="Tscrpt_reg_LuxR_C"/>
</dbReference>
<dbReference type="PROSITE" id="PS50043">
    <property type="entry name" value="HTH_LUXR_2"/>
    <property type="match status" value="1"/>
</dbReference>
<gene>
    <name evidence="2" type="ORF">ING2E5B_0087</name>
</gene>
<evidence type="ECO:0000313" key="3">
    <source>
        <dbReference type="Proteomes" id="UP000032417"/>
    </source>
</evidence>
<reference evidence="2 3" key="1">
    <citation type="submission" date="2014-08" db="EMBL/GenBank/DDBJ databases">
        <authorList>
            <person name="Wibberg D."/>
        </authorList>
    </citation>
    <scope>NUCLEOTIDE SEQUENCE [LARGE SCALE GENOMIC DNA]</scope>
    <source>
        <strain evidence="3">ING2-E5B</strain>
    </source>
</reference>
<dbReference type="InterPro" id="IPR016032">
    <property type="entry name" value="Sig_transdc_resp-reg_C-effctor"/>
</dbReference>
<organism evidence="2 3">
    <name type="scientific">Fermentimonas caenicola</name>
    <dbReference type="NCBI Taxonomy" id="1562970"/>
    <lineage>
        <taxon>Bacteria</taxon>
        <taxon>Pseudomonadati</taxon>
        <taxon>Bacteroidota</taxon>
        <taxon>Bacteroidia</taxon>
        <taxon>Bacteroidales</taxon>
        <taxon>Dysgonomonadaceae</taxon>
        <taxon>Fermentimonas</taxon>
    </lineage>
</organism>
<dbReference type="OrthoDB" id="1727128at2"/>
<accession>A0A098BXG2</accession>
<dbReference type="CDD" id="cd06170">
    <property type="entry name" value="LuxR_C_like"/>
    <property type="match status" value="1"/>
</dbReference>
<feature type="domain" description="HTH luxR-type" evidence="1">
    <location>
        <begin position="185"/>
        <end position="250"/>
    </location>
</feature>
<sequence>MAKKEDFFIQENEILFVPDEDYAPMERYIQFLDAFSRTTYVSIYVIDYFRKNFLYVSENPLFLCGMPAGKVRDMGYDFYLERVTDADLPLLLEINRAGFLFSESVPPVNRLEYTLGYDFHMKQPSGKAMLVHHEITPLHLTRDGRIWLALCSVSLSSQTKAGNIEISRQGCNSRWRYHPENKKWVKYAGVELKDYEKEVLRLSAQGCTMNEISEQIHKSVDTIKGYKRLLFEKLNVGNITEALGFAIHHRLI</sequence>
<dbReference type="AlphaFoldDB" id="A0A098BXG2"/>
<dbReference type="KEGG" id="pbt:ING2E5B_0087"/>
<dbReference type="InterPro" id="IPR036388">
    <property type="entry name" value="WH-like_DNA-bd_sf"/>
</dbReference>
<dbReference type="Gene3D" id="1.10.10.10">
    <property type="entry name" value="Winged helix-like DNA-binding domain superfamily/Winged helix DNA-binding domain"/>
    <property type="match status" value="1"/>
</dbReference>
<dbReference type="SUPFAM" id="SSF46894">
    <property type="entry name" value="C-terminal effector domain of the bipartite response regulators"/>
    <property type="match status" value="1"/>
</dbReference>